<name>A0AAD4MK01_9BILA</name>
<dbReference type="EMBL" id="JAKKPZ010000317">
    <property type="protein sequence ID" value="KAI1696598.1"/>
    <property type="molecule type" value="Genomic_DNA"/>
</dbReference>
<evidence type="ECO:0000313" key="1">
    <source>
        <dbReference type="EMBL" id="KAI1696598.1"/>
    </source>
</evidence>
<dbReference type="AlphaFoldDB" id="A0AAD4MK01"/>
<proteinExistence type="predicted"/>
<comment type="caution">
    <text evidence="1">The sequence shown here is derived from an EMBL/GenBank/DDBJ whole genome shotgun (WGS) entry which is preliminary data.</text>
</comment>
<dbReference type="Proteomes" id="UP001201812">
    <property type="component" value="Unassembled WGS sequence"/>
</dbReference>
<reference evidence="1" key="1">
    <citation type="submission" date="2022-01" db="EMBL/GenBank/DDBJ databases">
        <title>Genome Sequence Resource for Two Populations of Ditylenchus destructor, the Migratory Endoparasitic Phytonematode.</title>
        <authorList>
            <person name="Zhang H."/>
            <person name="Lin R."/>
            <person name="Xie B."/>
        </authorList>
    </citation>
    <scope>NUCLEOTIDE SEQUENCE</scope>
    <source>
        <strain evidence="1">BazhouSP</strain>
    </source>
</reference>
<evidence type="ECO:0000313" key="2">
    <source>
        <dbReference type="Proteomes" id="UP001201812"/>
    </source>
</evidence>
<organism evidence="1 2">
    <name type="scientific">Ditylenchus destructor</name>
    <dbReference type="NCBI Taxonomy" id="166010"/>
    <lineage>
        <taxon>Eukaryota</taxon>
        <taxon>Metazoa</taxon>
        <taxon>Ecdysozoa</taxon>
        <taxon>Nematoda</taxon>
        <taxon>Chromadorea</taxon>
        <taxon>Rhabditida</taxon>
        <taxon>Tylenchina</taxon>
        <taxon>Tylenchomorpha</taxon>
        <taxon>Sphaerularioidea</taxon>
        <taxon>Anguinidae</taxon>
        <taxon>Anguininae</taxon>
        <taxon>Ditylenchus</taxon>
    </lineage>
</organism>
<gene>
    <name evidence="1" type="ORF">DdX_18954</name>
</gene>
<keyword evidence="2" id="KW-1185">Reference proteome</keyword>
<sequence>MAIKWTHKILYIVIISAIFTFPVQSAIFGFPNGLFSSQAGKTEPLWNDHAIHDWSYIHGSDHGKRILNTDESVSTISQPPSVVNSPDPKAANIFPPRNVYYEDNTEDDVPRTNLLIDAELPLRRRKRLTNWLKEKWEKLKTSDGKKNALLIAGALGLGWLGTWTYVSAVQNYNNNMFNGMPNYMPNYGGWPMINSHEVGLFSPGLSRGQENLLRRYTHLAGRGSVRPSPLE</sequence>
<protein>
    <submittedName>
        <fullName evidence="1">Uncharacterized protein</fullName>
    </submittedName>
</protein>
<accession>A0AAD4MK01</accession>